<comment type="caution">
    <text evidence="9">The sequence shown here is derived from an EMBL/GenBank/DDBJ whole genome shotgun (WGS) entry which is preliminary data.</text>
</comment>
<evidence type="ECO:0000259" key="8">
    <source>
        <dbReference type="Pfam" id="PF01416"/>
    </source>
</evidence>
<feature type="domain" description="Pseudouridine synthase I TruA alpha/beta" evidence="8">
    <location>
        <begin position="26"/>
        <end position="120"/>
    </location>
</feature>
<dbReference type="CDD" id="cd02570">
    <property type="entry name" value="PseudoU_synth_EcTruA"/>
    <property type="match status" value="1"/>
</dbReference>
<dbReference type="InterPro" id="IPR020095">
    <property type="entry name" value="PsdUridine_synth_TruA_C"/>
</dbReference>
<comment type="function">
    <text evidence="4">Formation of pseudouridine at positions 38, 39 and 40 in the anticodon stem and loop of transfer RNAs.</text>
</comment>
<dbReference type="PANTHER" id="PTHR11142:SF0">
    <property type="entry name" value="TRNA PSEUDOURIDINE SYNTHASE-LIKE 1"/>
    <property type="match status" value="1"/>
</dbReference>
<evidence type="ECO:0000256" key="7">
    <source>
        <dbReference type="RuleBase" id="RU003792"/>
    </source>
</evidence>
<dbReference type="InterPro" id="IPR001406">
    <property type="entry name" value="PsdUridine_synth_TruA"/>
</dbReference>
<dbReference type="InterPro" id="IPR020097">
    <property type="entry name" value="PsdUridine_synth_TruA_a/b_dom"/>
</dbReference>
<evidence type="ECO:0000256" key="5">
    <source>
        <dbReference type="PIRSR" id="PIRSR001430-1"/>
    </source>
</evidence>
<comment type="caution">
    <text evidence="4">Lacks conserved residue(s) required for the propagation of feature annotation.</text>
</comment>
<accession>A0A9J6P0E9</accession>
<comment type="similarity">
    <text evidence="1 4 7">Belongs to the tRNA pseudouridine synthase TruA family.</text>
</comment>
<feature type="active site" description="Nucleophile" evidence="4 5">
    <location>
        <position position="69"/>
    </location>
</feature>
<reference evidence="9" key="1">
    <citation type="journal article" date="2021" name="mSystems">
        <title>Bacteria and Archaea Synergistically Convert Glycine Betaine to Biogenic Methane in the Formosa Cold Seep of the South China Sea.</title>
        <authorList>
            <person name="Li L."/>
            <person name="Zhang W."/>
            <person name="Zhang S."/>
            <person name="Song L."/>
            <person name="Sun Q."/>
            <person name="Zhang H."/>
            <person name="Xiang H."/>
            <person name="Dong X."/>
        </authorList>
    </citation>
    <scope>NUCLEOTIDE SEQUENCE</scope>
    <source>
        <strain evidence="9">ZWT</strain>
    </source>
</reference>
<dbReference type="Proteomes" id="UP001056429">
    <property type="component" value="Unassembled WGS sequence"/>
</dbReference>
<feature type="binding site" evidence="4 6">
    <location>
        <position position="127"/>
    </location>
    <ligand>
        <name>substrate</name>
    </ligand>
</feature>
<organism evidence="9 10">
    <name type="scientific">Oceanirhabdus seepicola</name>
    <dbReference type="NCBI Taxonomy" id="2828781"/>
    <lineage>
        <taxon>Bacteria</taxon>
        <taxon>Bacillati</taxon>
        <taxon>Bacillota</taxon>
        <taxon>Clostridia</taxon>
        <taxon>Eubacteriales</taxon>
        <taxon>Clostridiaceae</taxon>
        <taxon>Oceanirhabdus</taxon>
    </lineage>
</organism>
<dbReference type="GO" id="GO:0160147">
    <property type="term" value="F:tRNA pseudouridine(38-40) synthase activity"/>
    <property type="evidence" value="ECO:0007669"/>
    <property type="project" value="UniProtKB-EC"/>
</dbReference>
<dbReference type="SUPFAM" id="SSF55120">
    <property type="entry name" value="Pseudouridine synthase"/>
    <property type="match status" value="1"/>
</dbReference>
<dbReference type="InterPro" id="IPR020103">
    <property type="entry name" value="PsdUridine_synth_cat_dom_sf"/>
</dbReference>
<dbReference type="AlphaFoldDB" id="A0A9J6P0E9"/>
<keyword evidence="10" id="KW-1185">Reference proteome</keyword>
<evidence type="ECO:0000256" key="2">
    <source>
        <dbReference type="ARBA" id="ARBA00022694"/>
    </source>
</evidence>
<evidence type="ECO:0000256" key="3">
    <source>
        <dbReference type="ARBA" id="ARBA00023235"/>
    </source>
</evidence>
<dbReference type="FunFam" id="3.30.70.580:FF:000001">
    <property type="entry name" value="tRNA pseudouridine synthase A"/>
    <property type="match status" value="1"/>
</dbReference>
<dbReference type="HAMAP" id="MF_00171">
    <property type="entry name" value="TruA"/>
    <property type="match status" value="1"/>
</dbReference>
<protein>
    <recommendedName>
        <fullName evidence="4">tRNA pseudouridine synthase A</fullName>
        <ecNumber evidence="4">5.4.99.12</ecNumber>
    </recommendedName>
    <alternativeName>
        <fullName evidence="4">tRNA pseudouridine(38-40) synthase</fullName>
    </alternativeName>
    <alternativeName>
        <fullName evidence="4">tRNA pseudouridylate synthase I</fullName>
    </alternativeName>
    <alternativeName>
        <fullName evidence="4">tRNA-uridine isomerase I</fullName>
    </alternativeName>
</protein>
<dbReference type="EC" id="5.4.99.12" evidence="4"/>
<dbReference type="EMBL" id="JAGSOJ010000002">
    <property type="protein sequence ID" value="MCM1989678.1"/>
    <property type="molecule type" value="Genomic_DNA"/>
</dbReference>
<dbReference type="Gene3D" id="3.30.70.580">
    <property type="entry name" value="Pseudouridine synthase I, catalytic domain, N-terminal subdomain"/>
    <property type="match status" value="1"/>
</dbReference>
<feature type="domain" description="Pseudouridine synthase I TruA alpha/beta" evidence="8">
    <location>
        <begin position="160"/>
        <end position="261"/>
    </location>
</feature>
<name>A0A9J6P0E9_9CLOT</name>
<dbReference type="NCBIfam" id="TIGR00071">
    <property type="entry name" value="hisT_truA"/>
    <property type="match status" value="1"/>
</dbReference>
<evidence type="ECO:0000256" key="1">
    <source>
        <dbReference type="ARBA" id="ARBA00009375"/>
    </source>
</evidence>
<evidence type="ECO:0000256" key="4">
    <source>
        <dbReference type="HAMAP-Rule" id="MF_00171"/>
    </source>
</evidence>
<reference evidence="9" key="2">
    <citation type="submission" date="2021-04" db="EMBL/GenBank/DDBJ databases">
        <authorList>
            <person name="Dong X."/>
        </authorList>
    </citation>
    <scope>NUCLEOTIDE SEQUENCE</scope>
    <source>
        <strain evidence="9">ZWT</strain>
    </source>
</reference>
<dbReference type="GO" id="GO:0031119">
    <property type="term" value="P:tRNA pseudouridine synthesis"/>
    <property type="evidence" value="ECO:0007669"/>
    <property type="project" value="UniProtKB-UniRule"/>
</dbReference>
<comment type="subunit">
    <text evidence="4">Homodimer.</text>
</comment>
<gene>
    <name evidence="4 9" type="primary">truA</name>
    <name evidence="9" type="ORF">KDK92_08000</name>
</gene>
<sequence length="267" mass="31011">MWNIDQIYSWRNNLVDKFKNIKLEIQYNGANYYGWQKQRNHISVQEVLQKKLTQLLKENIEVIGCSRTDSKVHALKYVCNFKSKTNIPCEKIKYALNPLLPDDIVVLDSIEVDEMFHSRYSCVGKTYVYKILSREVRPVFGREGIYHYKDYLCVDKMKVAAKYFIGKHDFNAFKSSGSSVKTTIRTIQSINIIKKQQEITIEVTGDGFLYNMVRIIVGTLIQVGINKIEPEYIQTILKNKDRKLAGPTAPAEGLYLKEIYFSKKDLL</sequence>
<keyword evidence="3 4" id="KW-0413">Isomerase</keyword>
<comment type="catalytic activity">
    <reaction evidence="4 7">
        <text>uridine(38/39/40) in tRNA = pseudouridine(38/39/40) in tRNA</text>
        <dbReference type="Rhea" id="RHEA:22376"/>
        <dbReference type="Rhea" id="RHEA-COMP:10085"/>
        <dbReference type="Rhea" id="RHEA-COMP:10087"/>
        <dbReference type="ChEBI" id="CHEBI:65314"/>
        <dbReference type="ChEBI" id="CHEBI:65315"/>
        <dbReference type="EC" id="5.4.99.12"/>
    </reaction>
</comment>
<evidence type="ECO:0000313" key="10">
    <source>
        <dbReference type="Proteomes" id="UP001056429"/>
    </source>
</evidence>
<dbReference type="Gene3D" id="3.30.70.660">
    <property type="entry name" value="Pseudouridine synthase I, catalytic domain, C-terminal subdomain"/>
    <property type="match status" value="1"/>
</dbReference>
<keyword evidence="2 4" id="KW-0819">tRNA processing</keyword>
<dbReference type="InterPro" id="IPR020094">
    <property type="entry name" value="TruA/RsuA/RluB/E/F_N"/>
</dbReference>
<dbReference type="Pfam" id="PF01416">
    <property type="entry name" value="PseudoU_synth_1"/>
    <property type="match status" value="2"/>
</dbReference>
<evidence type="ECO:0000313" key="9">
    <source>
        <dbReference type="EMBL" id="MCM1989678.1"/>
    </source>
</evidence>
<dbReference type="PANTHER" id="PTHR11142">
    <property type="entry name" value="PSEUDOURIDYLATE SYNTHASE"/>
    <property type="match status" value="1"/>
</dbReference>
<dbReference type="GO" id="GO:0003723">
    <property type="term" value="F:RNA binding"/>
    <property type="evidence" value="ECO:0007669"/>
    <property type="project" value="InterPro"/>
</dbReference>
<proteinExistence type="inferred from homology"/>
<dbReference type="PIRSF" id="PIRSF001430">
    <property type="entry name" value="tRNA_psdUrid_synth"/>
    <property type="match status" value="1"/>
</dbReference>
<evidence type="ECO:0000256" key="6">
    <source>
        <dbReference type="PIRSR" id="PIRSR001430-2"/>
    </source>
</evidence>